<evidence type="ECO:0000256" key="3">
    <source>
        <dbReference type="SAM" id="SignalP"/>
    </source>
</evidence>
<keyword evidence="2" id="KW-0812">Transmembrane</keyword>
<accession>A0A316YXV0</accession>
<name>A0A316YXV0_9BASI</name>
<feature type="chain" id="PRO_5016343891" evidence="3">
    <location>
        <begin position="25"/>
        <end position="310"/>
    </location>
</feature>
<dbReference type="AlphaFoldDB" id="A0A316YXV0"/>
<proteinExistence type="predicted"/>
<feature type="compositionally biased region" description="Polar residues" evidence="1">
    <location>
        <begin position="51"/>
        <end position="64"/>
    </location>
</feature>
<dbReference type="InParanoid" id="A0A316YXV0"/>
<evidence type="ECO:0000313" key="4">
    <source>
        <dbReference type="EMBL" id="PWN94089.1"/>
    </source>
</evidence>
<dbReference type="RefSeq" id="XP_025381287.1">
    <property type="nucleotide sequence ID" value="XM_025523861.1"/>
</dbReference>
<organism evidence="4 5">
    <name type="scientific">Acaromyces ingoldii</name>
    <dbReference type="NCBI Taxonomy" id="215250"/>
    <lineage>
        <taxon>Eukaryota</taxon>
        <taxon>Fungi</taxon>
        <taxon>Dikarya</taxon>
        <taxon>Basidiomycota</taxon>
        <taxon>Ustilaginomycotina</taxon>
        <taxon>Exobasidiomycetes</taxon>
        <taxon>Exobasidiales</taxon>
        <taxon>Cryptobasidiaceae</taxon>
        <taxon>Acaromyces</taxon>
    </lineage>
</organism>
<feature type="compositionally biased region" description="Low complexity" evidence="1">
    <location>
        <begin position="113"/>
        <end position="129"/>
    </location>
</feature>
<feature type="compositionally biased region" description="Polar residues" evidence="1">
    <location>
        <begin position="144"/>
        <end position="175"/>
    </location>
</feature>
<dbReference type="GeneID" id="37045777"/>
<sequence length="310" mass="31100">MPRYPGHLFVAFALLISTLSAAQAAFDHGEALSPWSIRSEPVPPSSPPISNTSQQHPPNATNAVPQCDNPPCSSGPAFVPAPENKQGGLNQTKTPEASSSAGLDPKTKIANATTPTVTGPSTTPTNGTSLPPPYSKEEPKETHQATSSNATAQADSDSGSNEGQTSTMSALTPSTNPAIATTSLAAPTPPINTAAPVHPAKVTLSDGVLTVKSTVAANAVPSGGETTTVSSLSVGVDSKGSPTSSMVVQTLVVVKGPNTTSVVQVTASGPEIGQLGIAGSVGEHQFITSVWFTFFIAAFVGALALGAAAL</sequence>
<feature type="transmembrane region" description="Helical" evidence="2">
    <location>
        <begin position="290"/>
        <end position="309"/>
    </location>
</feature>
<evidence type="ECO:0000313" key="5">
    <source>
        <dbReference type="Proteomes" id="UP000245768"/>
    </source>
</evidence>
<evidence type="ECO:0000256" key="2">
    <source>
        <dbReference type="SAM" id="Phobius"/>
    </source>
</evidence>
<keyword evidence="3" id="KW-0732">Signal</keyword>
<feature type="region of interest" description="Disordered" evidence="1">
    <location>
        <begin position="37"/>
        <end position="175"/>
    </location>
</feature>
<keyword evidence="5" id="KW-1185">Reference proteome</keyword>
<keyword evidence="2" id="KW-1133">Transmembrane helix</keyword>
<dbReference type="Proteomes" id="UP000245768">
    <property type="component" value="Unassembled WGS sequence"/>
</dbReference>
<protein>
    <submittedName>
        <fullName evidence="4">Uncharacterized protein</fullName>
    </submittedName>
</protein>
<reference evidence="4 5" key="1">
    <citation type="journal article" date="2018" name="Mol. Biol. Evol.">
        <title>Broad Genomic Sampling Reveals a Smut Pathogenic Ancestry of the Fungal Clade Ustilaginomycotina.</title>
        <authorList>
            <person name="Kijpornyongpan T."/>
            <person name="Mondo S.J."/>
            <person name="Barry K."/>
            <person name="Sandor L."/>
            <person name="Lee J."/>
            <person name="Lipzen A."/>
            <person name="Pangilinan J."/>
            <person name="LaButti K."/>
            <person name="Hainaut M."/>
            <person name="Henrissat B."/>
            <person name="Grigoriev I.V."/>
            <person name="Spatafora J.W."/>
            <person name="Aime M.C."/>
        </authorList>
    </citation>
    <scope>NUCLEOTIDE SEQUENCE [LARGE SCALE GENOMIC DNA]</scope>
    <source>
        <strain evidence="4 5">MCA 4198</strain>
    </source>
</reference>
<gene>
    <name evidence="4" type="ORF">FA10DRAFT_283696</name>
</gene>
<dbReference type="EMBL" id="KZ819634">
    <property type="protein sequence ID" value="PWN94089.1"/>
    <property type="molecule type" value="Genomic_DNA"/>
</dbReference>
<feature type="compositionally biased region" description="Polar residues" evidence="1">
    <location>
        <begin position="87"/>
        <end position="101"/>
    </location>
</feature>
<evidence type="ECO:0000256" key="1">
    <source>
        <dbReference type="SAM" id="MobiDB-lite"/>
    </source>
</evidence>
<feature type="signal peptide" evidence="3">
    <location>
        <begin position="1"/>
        <end position="24"/>
    </location>
</feature>
<keyword evidence="2" id="KW-0472">Membrane</keyword>